<evidence type="ECO:0000313" key="2">
    <source>
        <dbReference type="Proteomes" id="UP000676194"/>
    </source>
</evidence>
<dbReference type="RefSeq" id="WP_213494159.1">
    <property type="nucleotide sequence ID" value="NZ_CP074694.1"/>
</dbReference>
<proteinExistence type="predicted"/>
<dbReference type="EMBL" id="CP074694">
    <property type="protein sequence ID" value="QVL30282.1"/>
    <property type="molecule type" value="Genomic_DNA"/>
</dbReference>
<sequence length="80" mass="9251">MWTFAKTEGVEPTNNHMERLVRLAVLCRRRSFGSNSEIGCRFVERILSVVQTCRLSRKKVVDYLTANTAKRTQPRLHIAC</sequence>
<accession>A0A8E6B1W3</accession>
<dbReference type="KEGG" id="tsph:KIH39_15630"/>
<reference evidence="1" key="1">
    <citation type="submission" date="2021-05" db="EMBL/GenBank/DDBJ databases">
        <title>Complete genome sequence of the cellulolytic planctomycete Telmatocola sphagniphila SP2T and characterization of the first cellulase from planctomycetes.</title>
        <authorList>
            <person name="Rakitin A.L."/>
            <person name="Beletsky A.V."/>
            <person name="Naumoff D.G."/>
            <person name="Kulichevskaya I.S."/>
            <person name="Mardanov A.V."/>
            <person name="Ravin N.V."/>
            <person name="Dedysh S.N."/>
        </authorList>
    </citation>
    <scope>NUCLEOTIDE SEQUENCE</scope>
    <source>
        <strain evidence="1">SP2T</strain>
    </source>
</reference>
<keyword evidence="2" id="KW-1185">Reference proteome</keyword>
<dbReference type="Proteomes" id="UP000676194">
    <property type="component" value="Chromosome"/>
</dbReference>
<name>A0A8E6B1W3_9BACT</name>
<evidence type="ECO:0000313" key="1">
    <source>
        <dbReference type="EMBL" id="QVL30282.1"/>
    </source>
</evidence>
<gene>
    <name evidence="1" type="ORF">KIH39_15630</name>
</gene>
<dbReference type="AlphaFoldDB" id="A0A8E6B1W3"/>
<protein>
    <submittedName>
        <fullName evidence="1">Transposase</fullName>
    </submittedName>
</protein>
<organism evidence="1 2">
    <name type="scientific">Telmatocola sphagniphila</name>
    <dbReference type="NCBI Taxonomy" id="1123043"/>
    <lineage>
        <taxon>Bacteria</taxon>
        <taxon>Pseudomonadati</taxon>
        <taxon>Planctomycetota</taxon>
        <taxon>Planctomycetia</taxon>
        <taxon>Gemmatales</taxon>
        <taxon>Gemmataceae</taxon>
    </lineage>
</organism>